<sequence length="196" mass="22185">MTIPIFLYHPPPIDQSQHLFIRVLRDHLRLRGFLPRIIDAYDVHPQSSGGSFNTARLEAIRRLLTETDGVICVAFRQTYIANGIKFAPHADYYSEIPVSREWLASPWVHVVNAMAWQAGLPLLVLRDSDVIEQGPLEGGPGILGLWMTIDFGSDGELLAQDLVESPQWSTVGGQWEQQCRNVAKRKGEPRRLYEKV</sequence>
<protein>
    <recommendedName>
        <fullName evidence="3">Nucleoside 2-deoxyribosyltransferase</fullName>
    </recommendedName>
</protein>
<name>A0A6A6GTQ9_VIRVR</name>
<accession>A0A6A6GTQ9</accession>
<dbReference type="EMBL" id="ML991878">
    <property type="protein sequence ID" value="KAF2229041.1"/>
    <property type="molecule type" value="Genomic_DNA"/>
</dbReference>
<reference evidence="1" key="1">
    <citation type="journal article" date="2020" name="Stud. Mycol.">
        <title>101 Dothideomycetes genomes: a test case for predicting lifestyles and emergence of pathogens.</title>
        <authorList>
            <person name="Haridas S."/>
            <person name="Albert R."/>
            <person name="Binder M."/>
            <person name="Bloem J."/>
            <person name="Labutti K."/>
            <person name="Salamov A."/>
            <person name="Andreopoulos B."/>
            <person name="Baker S."/>
            <person name="Barry K."/>
            <person name="Bills G."/>
            <person name="Bluhm B."/>
            <person name="Cannon C."/>
            <person name="Castanera R."/>
            <person name="Culley D."/>
            <person name="Daum C."/>
            <person name="Ezra D."/>
            <person name="Gonzalez J."/>
            <person name="Henrissat B."/>
            <person name="Kuo A."/>
            <person name="Liang C."/>
            <person name="Lipzen A."/>
            <person name="Lutzoni F."/>
            <person name="Magnuson J."/>
            <person name="Mondo S."/>
            <person name="Nolan M."/>
            <person name="Ohm R."/>
            <person name="Pangilinan J."/>
            <person name="Park H.-J."/>
            <person name="Ramirez L."/>
            <person name="Alfaro M."/>
            <person name="Sun H."/>
            <person name="Tritt A."/>
            <person name="Yoshinaga Y."/>
            <person name="Zwiers L.-H."/>
            <person name="Turgeon B."/>
            <person name="Goodwin S."/>
            <person name="Spatafora J."/>
            <person name="Crous P."/>
            <person name="Grigoriev I."/>
        </authorList>
    </citation>
    <scope>NUCLEOTIDE SEQUENCE</scope>
    <source>
        <strain evidence="1">Tuck. ex Michener</strain>
    </source>
</reference>
<evidence type="ECO:0000313" key="2">
    <source>
        <dbReference type="Proteomes" id="UP000800092"/>
    </source>
</evidence>
<proteinExistence type="predicted"/>
<gene>
    <name evidence="1" type="ORF">EV356DRAFT_537570</name>
</gene>
<evidence type="ECO:0008006" key="3">
    <source>
        <dbReference type="Google" id="ProtNLM"/>
    </source>
</evidence>
<organism evidence="1 2">
    <name type="scientific">Viridothelium virens</name>
    <name type="common">Speckled blister lichen</name>
    <name type="synonym">Trypethelium virens</name>
    <dbReference type="NCBI Taxonomy" id="1048519"/>
    <lineage>
        <taxon>Eukaryota</taxon>
        <taxon>Fungi</taxon>
        <taxon>Dikarya</taxon>
        <taxon>Ascomycota</taxon>
        <taxon>Pezizomycotina</taxon>
        <taxon>Dothideomycetes</taxon>
        <taxon>Dothideomycetes incertae sedis</taxon>
        <taxon>Trypetheliales</taxon>
        <taxon>Trypetheliaceae</taxon>
        <taxon>Viridothelium</taxon>
    </lineage>
</organism>
<dbReference type="Proteomes" id="UP000800092">
    <property type="component" value="Unassembled WGS sequence"/>
</dbReference>
<dbReference type="AlphaFoldDB" id="A0A6A6GTQ9"/>
<dbReference type="OrthoDB" id="5364520at2759"/>
<keyword evidence="2" id="KW-1185">Reference proteome</keyword>
<evidence type="ECO:0000313" key="1">
    <source>
        <dbReference type="EMBL" id="KAF2229041.1"/>
    </source>
</evidence>